<gene>
    <name evidence="1" type="ORF">CHTY_000915</name>
    <name evidence="2" type="ORF">CHTY_003065</name>
</gene>
<dbReference type="EMBL" id="JACAOD020000002">
    <property type="protein sequence ID" value="MBP5835794.1"/>
    <property type="molecule type" value="Genomic_DNA"/>
</dbReference>
<proteinExistence type="predicted"/>
<dbReference type="RefSeq" id="WP_203552060.1">
    <property type="nucleotide sequence ID" value="NZ_JACAOD020000002.1"/>
</dbReference>
<dbReference type="Proteomes" id="UP001195571">
    <property type="component" value="Unassembled WGS sequence"/>
</dbReference>
<dbReference type="EMBL" id="JACAOD020000015">
    <property type="protein sequence ID" value="MBP5836195.1"/>
    <property type="molecule type" value="Genomic_DNA"/>
</dbReference>
<evidence type="ECO:0000313" key="2">
    <source>
        <dbReference type="EMBL" id="MBP5836195.1"/>
    </source>
</evidence>
<organism evidence="2 3">
    <name type="scientific">Candidatus Phytoplasma meliae</name>
    <dbReference type="NCBI Taxonomy" id="1848402"/>
    <lineage>
        <taxon>Bacteria</taxon>
        <taxon>Bacillati</taxon>
        <taxon>Mycoplasmatota</taxon>
        <taxon>Mollicutes</taxon>
        <taxon>Acholeplasmatales</taxon>
        <taxon>Acholeplasmataceae</taxon>
        <taxon>Candidatus Phytoplasma</taxon>
        <taxon>16SrXIII (Mexican periwinkle virescence group)</taxon>
    </lineage>
</organism>
<evidence type="ECO:0000313" key="3">
    <source>
        <dbReference type="Proteomes" id="UP001195571"/>
    </source>
</evidence>
<name>A0ABS5CYZ5_9MOLU</name>
<protein>
    <submittedName>
        <fullName evidence="2">Uncharacterized protein</fullName>
    </submittedName>
</protein>
<reference evidence="2 3" key="1">
    <citation type="submission" date="2021-04" db="EMBL/GenBank/DDBJ databases">
        <title>Genomic features of Candidatus Phytoplasma meliae isolate ChTYXIII (1SrXIII-G).</title>
        <authorList>
            <person name="Fernandez F.D."/>
            <person name="Conci L.R."/>
        </authorList>
    </citation>
    <scope>NUCLEOTIDE SEQUENCE [LARGE SCALE GENOMIC DNA]</scope>
    <source>
        <strain evidence="2">ChTYXIII-Mo</strain>
    </source>
</reference>
<evidence type="ECO:0000313" key="1">
    <source>
        <dbReference type="EMBL" id="MBP5835794.1"/>
    </source>
</evidence>
<sequence>MNNEPSFPYHNNIASTTIEFQLNESTNSNQKMQPLKPEKKNLSNELDNDELKAKLLECKTKEEICQLLLNYGIINLDNRHFVSFKNPEQPFNPRFNPRFNFVSWLNWRNSSESPLIPKKITILIRDENDYFVQGECEISVAPGFSLTP</sequence>
<accession>A0ABS5CYZ5</accession>
<keyword evidence="3" id="KW-1185">Reference proteome</keyword>
<comment type="caution">
    <text evidence="2">The sequence shown here is derived from an EMBL/GenBank/DDBJ whole genome shotgun (WGS) entry which is preliminary data.</text>
</comment>